<name>A0A1W1CDK6_9ZZZZ</name>
<dbReference type="PANTHER" id="PTHR21139:SF42">
    <property type="entry name" value="TRIOSEPHOSPHATE ISOMERASE"/>
    <property type="match status" value="1"/>
</dbReference>
<dbReference type="GO" id="GO:0006096">
    <property type="term" value="P:glycolytic process"/>
    <property type="evidence" value="ECO:0007669"/>
    <property type="project" value="TreeGrafter"/>
</dbReference>
<dbReference type="GO" id="GO:0046166">
    <property type="term" value="P:glyceraldehyde-3-phosphate biosynthetic process"/>
    <property type="evidence" value="ECO:0007669"/>
    <property type="project" value="TreeGrafter"/>
</dbReference>
<evidence type="ECO:0000313" key="2">
    <source>
        <dbReference type="EMBL" id="SFV63869.1"/>
    </source>
</evidence>
<dbReference type="PROSITE" id="PS00171">
    <property type="entry name" value="TIM_1"/>
    <property type="match status" value="1"/>
</dbReference>
<dbReference type="Pfam" id="PF00121">
    <property type="entry name" value="TIM"/>
    <property type="match status" value="1"/>
</dbReference>
<dbReference type="InterPro" id="IPR000652">
    <property type="entry name" value="Triosephosphate_isomerase"/>
</dbReference>
<dbReference type="Gene3D" id="3.20.20.70">
    <property type="entry name" value="Aldolase class I"/>
    <property type="match status" value="1"/>
</dbReference>
<dbReference type="GO" id="GO:0004807">
    <property type="term" value="F:triose-phosphate isomerase activity"/>
    <property type="evidence" value="ECO:0007669"/>
    <property type="project" value="UniProtKB-EC"/>
</dbReference>
<reference evidence="2" key="1">
    <citation type="submission" date="2016-10" db="EMBL/GenBank/DDBJ databases">
        <authorList>
            <person name="de Groot N.N."/>
        </authorList>
    </citation>
    <scope>NUCLEOTIDE SEQUENCE</scope>
</reference>
<proteinExistence type="predicted"/>
<dbReference type="PROSITE" id="PS51440">
    <property type="entry name" value="TIM_2"/>
    <property type="match status" value="1"/>
</dbReference>
<sequence>MIFAGNFKTNHTRASTKNYIEDLNQKIKDIPTEHSIYIFPPLMAIDNYETSATIGVQNAYPTQNGAFTGEIGLEQLEEFKIKTILIGHSERREHLKESQDIVSSKFNFFKENGFEIIYCIGEPLEVREMGNDEVMKYLLAQFEGIDTNYEDLIIAYEPIWAIGTGRSATVEEISNTHKSLKESINRPLLYGGSAKPNNIREIISINGVDGVLVGSASLTVDSFYEMINSEF</sequence>
<dbReference type="GO" id="GO:0005829">
    <property type="term" value="C:cytosol"/>
    <property type="evidence" value="ECO:0007669"/>
    <property type="project" value="TreeGrafter"/>
</dbReference>
<dbReference type="InterPro" id="IPR020861">
    <property type="entry name" value="Triosephosphate_isomerase_AS"/>
</dbReference>
<keyword evidence="1 2" id="KW-0413">Isomerase</keyword>
<dbReference type="GO" id="GO:0006094">
    <property type="term" value="P:gluconeogenesis"/>
    <property type="evidence" value="ECO:0007669"/>
    <property type="project" value="TreeGrafter"/>
</dbReference>
<dbReference type="GO" id="GO:0019563">
    <property type="term" value="P:glycerol catabolic process"/>
    <property type="evidence" value="ECO:0007669"/>
    <property type="project" value="TreeGrafter"/>
</dbReference>
<accession>A0A1W1CDK6</accession>
<dbReference type="EMBL" id="FPHG01000062">
    <property type="protein sequence ID" value="SFV63869.1"/>
    <property type="molecule type" value="Genomic_DNA"/>
</dbReference>
<dbReference type="CDD" id="cd00311">
    <property type="entry name" value="TIM"/>
    <property type="match status" value="1"/>
</dbReference>
<organism evidence="2">
    <name type="scientific">hydrothermal vent metagenome</name>
    <dbReference type="NCBI Taxonomy" id="652676"/>
    <lineage>
        <taxon>unclassified sequences</taxon>
        <taxon>metagenomes</taxon>
        <taxon>ecological metagenomes</taxon>
    </lineage>
</organism>
<dbReference type="SUPFAM" id="SSF51351">
    <property type="entry name" value="Triosephosphate isomerase (TIM)"/>
    <property type="match status" value="1"/>
</dbReference>
<dbReference type="PANTHER" id="PTHR21139">
    <property type="entry name" value="TRIOSEPHOSPHATE ISOMERASE"/>
    <property type="match status" value="1"/>
</dbReference>
<dbReference type="NCBIfam" id="NF000728">
    <property type="entry name" value="PRK00042.3-2"/>
    <property type="match status" value="1"/>
</dbReference>
<dbReference type="EC" id="5.3.1.1" evidence="2"/>
<dbReference type="AlphaFoldDB" id="A0A1W1CDK6"/>
<dbReference type="InterPro" id="IPR013785">
    <property type="entry name" value="Aldolase_TIM"/>
</dbReference>
<dbReference type="InterPro" id="IPR035990">
    <property type="entry name" value="TIM_sf"/>
</dbReference>
<evidence type="ECO:0000256" key="1">
    <source>
        <dbReference type="ARBA" id="ARBA00023235"/>
    </source>
</evidence>
<protein>
    <submittedName>
        <fullName evidence="2">Triosephosphate isomerase</fullName>
        <ecNumber evidence="2">5.3.1.1</ecNumber>
    </submittedName>
</protein>
<gene>
    <name evidence="2" type="ORF">MNB_SV-9-1365</name>
</gene>